<sequence>MSTNRLLTRSFTPSFRSATLGARSTAFQISPVVGNRYASSASPNSFPQLPPGFEKLAHSPSALSAISNLLEVMKQNGVDLHTGEKPSMWQMVKLAKNQEVRDAITKAMEELKNAGVDVSPERLQAIMNSQKDLFKGEGGEGEGGKKE</sequence>
<evidence type="ECO:0000313" key="2">
    <source>
        <dbReference type="EMBL" id="SYW82761.1"/>
    </source>
</evidence>
<dbReference type="EMBL" id="LT558125">
    <property type="protein sequence ID" value="SAM82867.1"/>
    <property type="molecule type" value="Genomic_DNA"/>
</dbReference>
<organism evidence="1 3">
    <name type="scientific">Ustilago bromivora</name>
    <dbReference type="NCBI Taxonomy" id="307758"/>
    <lineage>
        <taxon>Eukaryota</taxon>
        <taxon>Fungi</taxon>
        <taxon>Dikarya</taxon>
        <taxon>Basidiomycota</taxon>
        <taxon>Ustilaginomycotina</taxon>
        <taxon>Ustilaginomycetes</taxon>
        <taxon>Ustilaginales</taxon>
        <taxon>Ustilaginaceae</taxon>
        <taxon>Ustilago</taxon>
    </lineage>
</organism>
<name>A0A1K0G5V0_9BASI</name>
<dbReference type="OrthoDB" id="10008801at2759"/>
<dbReference type="AlphaFoldDB" id="A0A1K0G5V0"/>
<proteinExistence type="predicted"/>
<protein>
    <submittedName>
        <fullName evidence="1">Uncharacterized protein</fullName>
    </submittedName>
</protein>
<evidence type="ECO:0000313" key="3">
    <source>
        <dbReference type="Proteomes" id="UP000179920"/>
    </source>
</evidence>
<reference evidence="3" key="2">
    <citation type="submission" date="2016-04" db="EMBL/GenBank/DDBJ databases">
        <authorList>
            <person name="Guldener U."/>
            <person name="Guldener U."/>
        </authorList>
    </citation>
    <scope>NUCLEOTIDE SEQUENCE [LARGE SCALE GENOMIC DNA]</scope>
    <source>
        <strain evidence="3">UB2112</strain>
    </source>
</reference>
<dbReference type="Proteomes" id="UP000658997">
    <property type="component" value="Unassembled WGS sequence"/>
</dbReference>
<dbReference type="Proteomes" id="UP000179920">
    <property type="component" value="Chromosome IX"/>
</dbReference>
<accession>A0A1K0G5V0</accession>
<dbReference type="EMBL" id="ULHB01000128">
    <property type="protein sequence ID" value="SYW82761.1"/>
    <property type="molecule type" value="Genomic_DNA"/>
</dbReference>
<evidence type="ECO:0000313" key="1">
    <source>
        <dbReference type="EMBL" id="SAM82867.1"/>
    </source>
</evidence>
<reference evidence="1" key="1">
    <citation type="submission" date="2016-04" db="EMBL/GenBank/DDBJ databases">
        <authorList>
            <person name="Evans L.H."/>
            <person name="Alamgir A."/>
            <person name="Owens N."/>
            <person name="Weber N.D."/>
            <person name="Virtaneva K."/>
            <person name="Barbian K."/>
            <person name="Babar A."/>
            <person name="Rosenke K."/>
        </authorList>
    </citation>
    <scope>NUCLEOTIDE SEQUENCE</scope>
    <source>
        <strain evidence="1">UB2112</strain>
    </source>
</reference>
<keyword evidence="4" id="KW-1185">Reference proteome</keyword>
<reference evidence="2" key="3">
    <citation type="submission" date="2018-08" db="EMBL/GenBank/DDBJ databases">
        <authorList>
            <person name="Guldener U."/>
        </authorList>
    </citation>
    <scope>NUCLEOTIDE SEQUENCE</scope>
    <source>
        <strain evidence="2">UB2</strain>
    </source>
</reference>
<gene>
    <name evidence="2" type="ORF">UBRO2_04883</name>
    <name evidence="1" type="ORF">UBRO_03399</name>
</gene>
<evidence type="ECO:0000313" key="4">
    <source>
        <dbReference type="Proteomes" id="UP000658997"/>
    </source>
</evidence>